<keyword evidence="2" id="KW-1185">Reference proteome</keyword>
<reference evidence="2" key="1">
    <citation type="journal article" date="2015" name="Nat. Genet.">
        <title>The genome and transcriptome of the zoonotic hookworm Ancylostoma ceylanicum identify infection-specific gene families.</title>
        <authorList>
            <person name="Schwarz E.M."/>
            <person name="Hu Y."/>
            <person name="Antoshechkin I."/>
            <person name="Miller M.M."/>
            <person name="Sternberg P.W."/>
            <person name="Aroian R.V."/>
        </authorList>
    </citation>
    <scope>NUCLEOTIDE SEQUENCE</scope>
    <source>
        <strain evidence="2">HY135</strain>
    </source>
</reference>
<protein>
    <submittedName>
        <fullName evidence="1">Uncharacterized protein</fullName>
    </submittedName>
</protein>
<gene>
    <name evidence="1" type="primary">Acey_s0303.g1880</name>
    <name evidence="1" type="ORF">Y032_0303g1880</name>
</gene>
<name>A0A016S4J5_9BILA</name>
<dbReference type="Proteomes" id="UP000024635">
    <property type="component" value="Unassembled WGS sequence"/>
</dbReference>
<sequence>MSGHTEGLPDCFFDNYSLCLFAHGPFFNEPVDRPVYSPVLFKASDREVFLKCKDGILIVVIIKDTAYRDLQIFDTLQTSAKLNIEERNWDLIQVYTAFYKVQHITK</sequence>
<evidence type="ECO:0000313" key="2">
    <source>
        <dbReference type="Proteomes" id="UP000024635"/>
    </source>
</evidence>
<dbReference type="EMBL" id="JARK01001639">
    <property type="protein sequence ID" value="EYB85154.1"/>
    <property type="molecule type" value="Genomic_DNA"/>
</dbReference>
<dbReference type="OrthoDB" id="74460at2759"/>
<accession>A0A016S4J5</accession>
<organism evidence="1 2">
    <name type="scientific">Ancylostoma ceylanicum</name>
    <dbReference type="NCBI Taxonomy" id="53326"/>
    <lineage>
        <taxon>Eukaryota</taxon>
        <taxon>Metazoa</taxon>
        <taxon>Ecdysozoa</taxon>
        <taxon>Nematoda</taxon>
        <taxon>Chromadorea</taxon>
        <taxon>Rhabditida</taxon>
        <taxon>Rhabditina</taxon>
        <taxon>Rhabditomorpha</taxon>
        <taxon>Strongyloidea</taxon>
        <taxon>Ancylostomatidae</taxon>
        <taxon>Ancylostomatinae</taxon>
        <taxon>Ancylostoma</taxon>
    </lineage>
</organism>
<proteinExistence type="predicted"/>
<dbReference type="AlphaFoldDB" id="A0A016S4J5"/>
<comment type="caution">
    <text evidence="1">The sequence shown here is derived from an EMBL/GenBank/DDBJ whole genome shotgun (WGS) entry which is preliminary data.</text>
</comment>
<evidence type="ECO:0000313" key="1">
    <source>
        <dbReference type="EMBL" id="EYB85154.1"/>
    </source>
</evidence>